<dbReference type="GO" id="GO:0005576">
    <property type="term" value="C:extracellular region"/>
    <property type="evidence" value="ECO:0007669"/>
    <property type="project" value="UniProtKB-SubCell"/>
</dbReference>
<feature type="domain" description="Expansin-like EG45" evidence="4">
    <location>
        <begin position="447"/>
        <end position="550"/>
    </location>
</feature>
<keyword evidence="2" id="KW-0964">Secreted</keyword>
<dbReference type="Pfam" id="PF03330">
    <property type="entry name" value="DPBB_1"/>
    <property type="match status" value="2"/>
</dbReference>
<evidence type="ECO:0000259" key="5">
    <source>
        <dbReference type="PROSITE" id="PS50843"/>
    </source>
</evidence>
<proteinExistence type="inferred from homology"/>
<dbReference type="InterPro" id="IPR007117">
    <property type="entry name" value="Expansin_CBD"/>
</dbReference>
<comment type="caution">
    <text evidence="6">The sequence shown here is derived from an EMBL/GenBank/DDBJ whole genome shotgun (WGS) entry which is preliminary data.</text>
</comment>
<comment type="subcellular location">
    <subcellularLocation>
        <location evidence="1">Secreted</location>
    </subcellularLocation>
</comment>
<dbReference type="PANTHER" id="PTHR31692:SF2">
    <property type="entry name" value="EXPANSIN-LIKE B1"/>
    <property type="match status" value="1"/>
</dbReference>
<dbReference type="OrthoDB" id="5823761at2759"/>
<sequence>MQNMKSEVLIVFSNSGERTFGTEQKHGVLAQTSVLLSCVCHVVLIPALYYSKDYFVKSRATYYGSPDGLGTTNGACGLGEYGRNISSGNVAGVYRLYKNGVGCGACYQVRCTTNPQICTKKGVNVLVTDYGQGDNTDFILSHHAYEAMARPGTADRLFAYGVVDVEYQRVKVHEYRRKPDYLAIIMLYEAGKSDILSVDIWQQGKWVEMRRSFGAVFDVPNPPLGAISLRFKVQDNAGIKWPKAVIPRNWRARVAYDTDIQLHWCYLKFEVPFERCIEVNFYHRKSWKRSSHHIDSPHNNCKFVYEPQHDQPPSNLPREAYSRSESSNQQSFQLATPSNHPWKKKGVCNLLNSSLFPLCFAINMGYSGCLASHLISNLIQLHSPLLLSSFLCLISFCSKKNMGFSLKLQYCLVSVMVLLPAVCYSQDYFVKSRATYYGSPNCLGTPSGACGFGEYGRSVNDANVAGVSRLYKNGTGCGACYQVRCTNPQICADNGVNIVVTDYGEGDNTDFILSPRAYARMARPDTAAHLFAYGVVDVEYQRIPCQYSGYKTQVKVHEHSKYPNYLAIVVLYQAGKSEILSVDIWQEDCKEWIGMRRAYGAVFDMANPPSGDISLRFQVRGSAGLTWVQAPNVIPKYWKAGVAYETDIQLY</sequence>
<evidence type="ECO:0000256" key="1">
    <source>
        <dbReference type="ARBA" id="ARBA00004613"/>
    </source>
</evidence>
<protein>
    <recommendedName>
        <fullName evidence="8">Expansin-like B1</fullName>
    </recommendedName>
</protein>
<dbReference type="InterPro" id="IPR009009">
    <property type="entry name" value="RlpA-like_DPBB"/>
</dbReference>
<dbReference type="Gene3D" id="2.40.40.10">
    <property type="entry name" value="RlpA-like domain"/>
    <property type="match status" value="2"/>
</dbReference>
<dbReference type="InterPro" id="IPR036749">
    <property type="entry name" value="Expansin_CBD_sf"/>
</dbReference>
<evidence type="ECO:0000259" key="4">
    <source>
        <dbReference type="PROSITE" id="PS50842"/>
    </source>
</evidence>
<comment type="similarity">
    <text evidence="3">Belongs to the expansin family.</text>
</comment>
<dbReference type="PRINTS" id="PR01225">
    <property type="entry name" value="EXPANSNFAMLY"/>
</dbReference>
<dbReference type="SMART" id="SM00837">
    <property type="entry name" value="DPBB_1"/>
    <property type="match status" value="2"/>
</dbReference>
<dbReference type="InterPro" id="IPR007112">
    <property type="entry name" value="Expansin/allergen_DPBB_dom"/>
</dbReference>
<dbReference type="InterPro" id="IPR007118">
    <property type="entry name" value="Expan_Lol_pI"/>
</dbReference>
<dbReference type="Proteomes" id="UP000701853">
    <property type="component" value="Chromosome 8"/>
</dbReference>
<evidence type="ECO:0000256" key="3">
    <source>
        <dbReference type="RuleBase" id="RU003460"/>
    </source>
</evidence>
<dbReference type="PRINTS" id="PR00829">
    <property type="entry name" value="LOLP1ALLERGN"/>
</dbReference>
<dbReference type="SUPFAM" id="SSF50685">
    <property type="entry name" value="Barwin-like endoglucanases"/>
    <property type="match status" value="2"/>
</dbReference>
<name>A0A8J5YPT2_9ROSI</name>
<dbReference type="InterPro" id="IPR005795">
    <property type="entry name" value="LolPI"/>
</dbReference>
<dbReference type="Pfam" id="PF01357">
    <property type="entry name" value="Expansin_C"/>
    <property type="match status" value="2"/>
</dbReference>
<dbReference type="Gene3D" id="2.60.40.760">
    <property type="entry name" value="Expansin, cellulose-binding-like domain"/>
    <property type="match status" value="2"/>
</dbReference>
<feature type="domain" description="Expansin-like EG45" evidence="4">
    <location>
        <begin position="73"/>
        <end position="171"/>
    </location>
</feature>
<evidence type="ECO:0000256" key="2">
    <source>
        <dbReference type="ARBA" id="ARBA00022525"/>
    </source>
</evidence>
<dbReference type="PROSITE" id="PS50843">
    <property type="entry name" value="EXPANSIN_CBD"/>
    <property type="match status" value="2"/>
</dbReference>
<dbReference type="PROSITE" id="PS50842">
    <property type="entry name" value="EXPANSIN_EG45"/>
    <property type="match status" value="2"/>
</dbReference>
<evidence type="ECO:0000313" key="7">
    <source>
        <dbReference type="Proteomes" id="UP000701853"/>
    </source>
</evidence>
<dbReference type="PANTHER" id="PTHR31692">
    <property type="entry name" value="EXPANSIN-B3"/>
    <property type="match status" value="1"/>
</dbReference>
<dbReference type="CDD" id="cd22277">
    <property type="entry name" value="DPBB_EXLB_N"/>
    <property type="match status" value="1"/>
</dbReference>
<evidence type="ECO:0008006" key="8">
    <source>
        <dbReference type="Google" id="ProtNLM"/>
    </source>
</evidence>
<evidence type="ECO:0000313" key="6">
    <source>
        <dbReference type="EMBL" id="KAG8486617.1"/>
    </source>
</evidence>
<reference evidence="6 7" key="1">
    <citation type="journal article" date="2021" name="bioRxiv">
        <title>The Gossypium anomalum genome as a resource for cotton improvement and evolutionary analysis of hybrid incompatibility.</title>
        <authorList>
            <person name="Grover C.E."/>
            <person name="Yuan D."/>
            <person name="Arick M.A."/>
            <person name="Miller E.R."/>
            <person name="Hu G."/>
            <person name="Peterson D.G."/>
            <person name="Wendel J.F."/>
            <person name="Udall J.A."/>
        </authorList>
    </citation>
    <scope>NUCLEOTIDE SEQUENCE [LARGE SCALE GENOMIC DNA]</scope>
    <source>
        <strain evidence="6">JFW-Udall</strain>
        <tissue evidence="6">Leaf</tissue>
    </source>
</reference>
<keyword evidence="7" id="KW-1185">Reference proteome</keyword>
<accession>A0A8J5YPT2</accession>
<dbReference type="InterPro" id="IPR036908">
    <property type="entry name" value="RlpA-like_sf"/>
</dbReference>
<dbReference type="SUPFAM" id="SSF49590">
    <property type="entry name" value="PHL pollen allergen"/>
    <property type="match status" value="2"/>
</dbReference>
<dbReference type="GO" id="GO:0009653">
    <property type="term" value="P:anatomical structure morphogenesis"/>
    <property type="evidence" value="ECO:0007669"/>
    <property type="project" value="UniProtKB-ARBA"/>
</dbReference>
<dbReference type="EMBL" id="JAHUZN010000008">
    <property type="protein sequence ID" value="KAG8486617.1"/>
    <property type="molecule type" value="Genomic_DNA"/>
</dbReference>
<dbReference type="AlphaFoldDB" id="A0A8J5YPT2"/>
<organism evidence="6 7">
    <name type="scientific">Gossypium anomalum</name>
    <dbReference type="NCBI Taxonomy" id="47600"/>
    <lineage>
        <taxon>Eukaryota</taxon>
        <taxon>Viridiplantae</taxon>
        <taxon>Streptophyta</taxon>
        <taxon>Embryophyta</taxon>
        <taxon>Tracheophyta</taxon>
        <taxon>Spermatophyta</taxon>
        <taxon>Magnoliopsida</taxon>
        <taxon>eudicotyledons</taxon>
        <taxon>Gunneridae</taxon>
        <taxon>Pentapetalae</taxon>
        <taxon>rosids</taxon>
        <taxon>malvids</taxon>
        <taxon>Malvales</taxon>
        <taxon>Malvaceae</taxon>
        <taxon>Malvoideae</taxon>
        <taxon>Gossypium</taxon>
    </lineage>
</organism>
<gene>
    <name evidence="6" type="ORF">CXB51_020087</name>
</gene>
<feature type="domain" description="Expansin-like CBD" evidence="5">
    <location>
        <begin position="564"/>
        <end position="646"/>
    </location>
</feature>
<feature type="domain" description="Expansin-like CBD" evidence="5">
    <location>
        <begin position="180"/>
        <end position="258"/>
    </location>
</feature>